<dbReference type="Gene3D" id="3.40.50.300">
    <property type="entry name" value="P-loop containing nucleotide triphosphate hydrolases"/>
    <property type="match status" value="2"/>
</dbReference>
<dbReference type="STRING" id="947166.A0A1D1VT82"/>
<dbReference type="CDD" id="cd18787">
    <property type="entry name" value="SF2_C_DEAD"/>
    <property type="match status" value="1"/>
</dbReference>
<evidence type="ECO:0000256" key="2">
    <source>
        <dbReference type="ARBA" id="ARBA00022801"/>
    </source>
</evidence>
<keyword evidence="2" id="KW-0378">Hydrolase</keyword>
<dbReference type="GO" id="GO:0005829">
    <property type="term" value="C:cytosol"/>
    <property type="evidence" value="ECO:0007669"/>
    <property type="project" value="TreeGrafter"/>
</dbReference>
<evidence type="ECO:0000313" key="9">
    <source>
        <dbReference type="Proteomes" id="UP000186922"/>
    </source>
</evidence>
<dbReference type="GO" id="GO:0016787">
    <property type="term" value="F:hydrolase activity"/>
    <property type="evidence" value="ECO:0007669"/>
    <property type="project" value="UniProtKB-KW"/>
</dbReference>
<proteinExistence type="predicted"/>
<evidence type="ECO:0008006" key="10">
    <source>
        <dbReference type="Google" id="ProtNLM"/>
    </source>
</evidence>
<reference evidence="8 9" key="1">
    <citation type="journal article" date="2016" name="Nat. Commun.">
        <title>Extremotolerant tardigrade genome and improved radiotolerance of human cultured cells by tardigrade-unique protein.</title>
        <authorList>
            <person name="Hashimoto T."/>
            <person name="Horikawa D.D."/>
            <person name="Saito Y."/>
            <person name="Kuwahara H."/>
            <person name="Kozuka-Hata H."/>
            <person name="Shin-I T."/>
            <person name="Minakuchi Y."/>
            <person name="Ohishi K."/>
            <person name="Motoyama A."/>
            <person name="Aizu T."/>
            <person name="Enomoto A."/>
            <person name="Kondo K."/>
            <person name="Tanaka S."/>
            <person name="Hara Y."/>
            <person name="Koshikawa S."/>
            <person name="Sagara H."/>
            <person name="Miura T."/>
            <person name="Yokobori S."/>
            <person name="Miyagawa K."/>
            <person name="Suzuki Y."/>
            <person name="Kubo T."/>
            <person name="Oyama M."/>
            <person name="Kohara Y."/>
            <person name="Fujiyama A."/>
            <person name="Arakawa K."/>
            <person name="Katayama T."/>
            <person name="Toyoda A."/>
            <person name="Kunieda T."/>
        </authorList>
    </citation>
    <scope>NUCLEOTIDE SEQUENCE [LARGE SCALE GENOMIC DNA]</scope>
    <source>
        <strain evidence="8 9">YOKOZUNA-1</strain>
    </source>
</reference>
<evidence type="ECO:0000259" key="7">
    <source>
        <dbReference type="PROSITE" id="PS51194"/>
    </source>
</evidence>
<dbReference type="OrthoDB" id="10068648at2759"/>
<evidence type="ECO:0000256" key="3">
    <source>
        <dbReference type="ARBA" id="ARBA00022806"/>
    </source>
</evidence>
<keyword evidence="1" id="KW-0547">Nucleotide-binding</keyword>
<evidence type="ECO:0000256" key="5">
    <source>
        <dbReference type="SAM" id="MobiDB-lite"/>
    </source>
</evidence>
<keyword evidence="9" id="KW-1185">Reference proteome</keyword>
<dbReference type="InterPro" id="IPR050079">
    <property type="entry name" value="DEAD_box_RNA_helicase"/>
</dbReference>
<gene>
    <name evidence="8" type="primary">RvY_14487-1</name>
    <name evidence="8" type="synonym">RvY_14487.1</name>
    <name evidence="8" type="ORF">RvY_14487</name>
</gene>
<evidence type="ECO:0000259" key="6">
    <source>
        <dbReference type="PROSITE" id="PS51192"/>
    </source>
</evidence>
<dbReference type="InterPro" id="IPR011545">
    <property type="entry name" value="DEAD/DEAH_box_helicase_dom"/>
</dbReference>
<dbReference type="Pfam" id="PF00270">
    <property type="entry name" value="DEAD"/>
    <property type="match status" value="1"/>
</dbReference>
<keyword evidence="4" id="KW-0067">ATP-binding</keyword>
<dbReference type="SMART" id="SM00490">
    <property type="entry name" value="HELICc"/>
    <property type="match status" value="1"/>
</dbReference>
<keyword evidence="3" id="KW-0347">Helicase</keyword>
<dbReference type="Proteomes" id="UP000186922">
    <property type="component" value="Unassembled WGS sequence"/>
</dbReference>
<feature type="compositionally biased region" description="Low complexity" evidence="5">
    <location>
        <begin position="17"/>
        <end position="28"/>
    </location>
</feature>
<dbReference type="InterPro" id="IPR014001">
    <property type="entry name" value="Helicase_ATP-bd"/>
</dbReference>
<evidence type="ECO:0000313" key="8">
    <source>
        <dbReference type="EMBL" id="GAV04171.1"/>
    </source>
</evidence>
<evidence type="ECO:0000256" key="1">
    <source>
        <dbReference type="ARBA" id="ARBA00022741"/>
    </source>
</evidence>
<dbReference type="PANTHER" id="PTHR47959">
    <property type="entry name" value="ATP-DEPENDENT RNA HELICASE RHLE-RELATED"/>
    <property type="match status" value="1"/>
</dbReference>
<sequence>MPVRAHPRTRLQLPTRSLSPPSASVSPPQDEPHVFQSKPIVTNEDASLLDSNNDVLPVGASASLGSSEVAIDPPTTSNSLASKEEMESDADKDPVDSLQQSAANLRIETSSRIEVDLPQDENVNEEAVKPAWDESRLYQKKIHFEHPYIELVDSPIPPEEADSRPNGLFAHNIIPAIGACITLRGGMFYDGSGNRPKKASEQIMRDHWGWQARKREYDREMMIKRRKRMEPWAARASRKLEVDQGVGTAEHYIPDTLSADKEEDVFGGLDEVVTGPYIDDAMELTITCSYEGPWTRPPDTPQPVFDLQGLRLPTRLHQNVIGCKIEDLLPVQRQVIPLVQKGFDVIGVSPTGTGKTACFLIPIIQGIYNEKTSATPVGTSGMSRLRALIIVPTRELAAQIQENTVRLSYGLNVTALALYGAIDFKHLESKLAEKPDIIVATAGRLKEVMEKNLISVFHVKYVVVDEVDRMMVANGFADLTWVFNHGTFPTLDKRQTLFFSATISEPQTHFLKKHQFNPFAVRVGVVGPIAVVQQSFERTKGFYEKLSQLYAYLEKAATENLTVIIFAGTKSNLTRLVGEMKAYSFAQHHGDLIQVERAESLRLFTTKEVPILLTTDISSRGLDIEEVGLIINFHMPPSVSDYIHRVGRTGRKGHGGSAVTFYEPHGKRDLLVLGPLINLLRSCGVEIPSSLNAEVTLAYQTHGLERPEDDSVVQTASDLADMGVYLQPEDPVFTSTFKAGF</sequence>
<dbReference type="InterPro" id="IPR044742">
    <property type="entry name" value="DEAD/DEAH_RhlB"/>
</dbReference>
<accession>A0A1D1VT82</accession>
<organism evidence="8 9">
    <name type="scientific">Ramazzottius varieornatus</name>
    <name type="common">Water bear</name>
    <name type="synonym">Tardigrade</name>
    <dbReference type="NCBI Taxonomy" id="947166"/>
    <lineage>
        <taxon>Eukaryota</taxon>
        <taxon>Metazoa</taxon>
        <taxon>Ecdysozoa</taxon>
        <taxon>Tardigrada</taxon>
        <taxon>Eutardigrada</taxon>
        <taxon>Parachela</taxon>
        <taxon>Hypsibioidea</taxon>
        <taxon>Ramazzottiidae</taxon>
        <taxon>Ramazzottius</taxon>
    </lineage>
</organism>
<feature type="region of interest" description="Disordered" evidence="5">
    <location>
        <begin position="66"/>
        <end position="95"/>
    </location>
</feature>
<feature type="region of interest" description="Disordered" evidence="5">
    <location>
        <begin position="1"/>
        <end position="42"/>
    </location>
</feature>
<protein>
    <recommendedName>
        <fullName evidence="10">RNA helicase</fullName>
    </recommendedName>
</protein>
<dbReference type="Pfam" id="PF00271">
    <property type="entry name" value="Helicase_C"/>
    <property type="match status" value="1"/>
</dbReference>
<feature type="domain" description="Helicase C-terminal" evidence="7">
    <location>
        <begin position="545"/>
        <end position="695"/>
    </location>
</feature>
<dbReference type="PROSITE" id="PS51194">
    <property type="entry name" value="HELICASE_CTER"/>
    <property type="match status" value="1"/>
</dbReference>
<dbReference type="GO" id="GO:0003724">
    <property type="term" value="F:RNA helicase activity"/>
    <property type="evidence" value="ECO:0007669"/>
    <property type="project" value="TreeGrafter"/>
</dbReference>
<dbReference type="EMBL" id="BDGG01000010">
    <property type="protein sequence ID" value="GAV04171.1"/>
    <property type="molecule type" value="Genomic_DNA"/>
</dbReference>
<dbReference type="CDD" id="cd00268">
    <property type="entry name" value="DEADc"/>
    <property type="match status" value="1"/>
</dbReference>
<comment type="caution">
    <text evidence="8">The sequence shown here is derived from an EMBL/GenBank/DDBJ whole genome shotgun (WGS) entry which is preliminary data.</text>
</comment>
<dbReference type="SMART" id="SM00487">
    <property type="entry name" value="DEXDc"/>
    <property type="match status" value="1"/>
</dbReference>
<evidence type="ECO:0000256" key="4">
    <source>
        <dbReference type="ARBA" id="ARBA00022840"/>
    </source>
</evidence>
<dbReference type="GO" id="GO:0003676">
    <property type="term" value="F:nucleic acid binding"/>
    <property type="evidence" value="ECO:0007669"/>
    <property type="project" value="InterPro"/>
</dbReference>
<dbReference type="InterPro" id="IPR027417">
    <property type="entry name" value="P-loop_NTPase"/>
</dbReference>
<dbReference type="GO" id="GO:0005524">
    <property type="term" value="F:ATP binding"/>
    <property type="evidence" value="ECO:0007669"/>
    <property type="project" value="UniProtKB-KW"/>
</dbReference>
<dbReference type="SUPFAM" id="SSF52540">
    <property type="entry name" value="P-loop containing nucleoside triphosphate hydrolases"/>
    <property type="match status" value="1"/>
</dbReference>
<dbReference type="AlphaFoldDB" id="A0A1D1VT82"/>
<dbReference type="PROSITE" id="PS51192">
    <property type="entry name" value="HELICASE_ATP_BIND_1"/>
    <property type="match status" value="1"/>
</dbReference>
<dbReference type="InterPro" id="IPR001650">
    <property type="entry name" value="Helicase_C-like"/>
</dbReference>
<feature type="compositionally biased region" description="Basic and acidic residues" evidence="5">
    <location>
        <begin position="82"/>
        <end position="95"/>
    </location>
</feature>
<feature type="domain" description="Helicase ATP-binding" evidence="6">
    <location>
        <begin position="336"/>
        <end position="521"/>
    </location>
</feature>
<name>A0A1D1VT82_RAMVA</name>
<dbReference type="PANTHER" id="PTHR47959:SF1">
    <property type="entry name" value="ATP-DEPENDENT RNA HELICASE DBPA"/>
    <property type="match status" value="1"/>
</dbReference>